<feature type="binding site" evidence="5">
    <location>
        <begin position="208"/>
        <end position="213"/>
    </location>
    <ligand>
        <name>ATP</name>
        <dbReference type="ChEBI" id="CHEBI:30616"/>
    </ligand>
</feature>
<dbReference type="InterPro" id="IPR014746">
    <property type="entry name" value="Gln_synth/guanido_kin_cat_dom"/>
</dbReference>
<organism evidence="8 9">
    <name type="scientific">Pectinatus haikarae</name>
    <dbReference type="NCBI Taxonomy" id="349096"/>
    <lineage>
        <taxon>Bacteria</taxon>
        <taxon>Bacillati</taxon>
        <taxon>Bacillota</taxon>
        <taxon>Negativicutes</taxon>
        <taxon>Selenomonadales</taxon>
        <taxon>Selenomonadaceae</taxon>
        <taxon>Pectinatus</taxon>
    </lineage>
</organism>
<dbReference type="InterPro" id="IPR000749">
    <property type="entry name" value="ATP-guanido_PTrfase"/>
</dbReference>
<name>A0ABT9Y6D6_9FIRM</name>
<evidence type="ECO:0000259" key="7">
    <source>
        <dbReference type="PROSITE" id="PS51510"/>
    </source>
</evidence>
<evidence type="ECO:0000256" key="2">
    <source>
        <dbReference type="ARBA" id="ARBA00022741"/>
    </source>
</evidence>
<feature type="binding site" evidence="5">
    <location>
        <position position="92"/>
    </location>
    <ligand>
        <name>ATP</name>
        <dbReference type="ChEBI" id="CHEBI:30616"/>
    </ligand>
</feature>
<evidence type="ECO:0000256" key="4">
    <source>
        <dbReference type="ARBA" id="ARBA00022840"/>
    </source>
</evidence>
<dbReference type="InterPro" id="IPR023660">
    <property type="entry name" value="Arg_Kinase"/>
</dbReference>
<evidence type="ECO:0000313" key="9">
    <source>
        <dbReference type="Proteomes" id="UP001239167"/>
    </source>
</evidence>
<comment type="similarity">
    <text evidence="5 6">Belongs to the ATP:guanido phosphotransferase family.</text>
</comment>
<gene>
    <name evidence="8" type="ORF">J2S01_000460</name>
</gene>
<feature type="binding site" evidence="5">
    <location>
        <position position="126"/>
    </location>
    <ligand>
        <name>ATP</name>
        <dbReference type="ChEBI" id="CHEBI:30616"/>
    </ligand>
</feature>
<evidence type="ECO:0000256" key="1">
    <source>
        <dbReference type="ARBA" id="ARBA00022679"/>
    </source>
</evidence>
<dbReference type="SUPFAM" id="SSF55931">
    <property type="entry name" value="Glutamine synthetase/guanido kinase"/>
    <property type="match status" value="1"/>
</dbReference>
<keyword evidence="9" id="KW-1185">Reference proteome</keyword>
<evidence type="ECO:0000313" key="8">
    <source>
        <dbReference type="EMBL" id="MDQ0202767.1"/>
    </source>
</evidence>
<dbReference type="PANTHER" id="PTHR11547">
    <property type="entry name" value="ARGININE OR CREATINE KINASE"/>
    <property type="match status" value="1"/>
</dbReference>
<feature type="binding site" evidence="5">
    <location>
        <begin position="177"/>
        <end position="181"/>
    </location>
    <ligand>
        <name>ATP</name>
        <dbReference type="ChEBI" id="CHEBI:30616"/>
    </ligand>
</feature>
<keyword evidence="3 5" id="KW-0418">Kinase</keyword>
<evidence type="ECO:0000256" key="6">
    <source>
        <dbReference type="RuleBase" id="RU000505"/>
    </source>
</evidence>
<feature type="domain" description="Phosphagen kinase C-terminal" evidence="7">
    <location>
        <begin position="24"/>
        <end position="253"/>
    </location>
</feature>
<protein>
    <submittedName>
        <fullName evidence="8">Protein arginine kinase</fullName>
        <ecNumber evidence="8">2.7.14.1</ecNumber>
    </submittedName>
</protein>
<dbReference type="InterPro" id="IPR022414">
    <property type="entry name" value="ATP-guanido_PTrfase_cat"/>
</dbReference>
<evidence type="ECO:0000256" key="5">
    <source>
        <dbReference type="PROSITE-ProRule" id="PRU00843"/>
    </source>
</evidence>
<keyword evidence="4 5" id="KW-0067">ATP-binding</keyword>
<feature type="binding site" evidence="5">
    <location>
        <begin position="27"/>
        <end position="31"/>
    </location>
    <ligand>
        <name>ATP</name>
        <dbReference type="ChEBI" id="CHEBI:30616"/>
    </ligand>
</feature>
<dbReference type="EMBL" id="JAUSUE010000002">
    <property type="protein sequence ID" value="MDQ0202767.1"/>
    <property type="molecule type" value="Genomic_DNA"/>
</dbReference>
<reference evidence="8 9" key="1">
    <citation type="submission" date="2023-07" db="EMBL/GenBank/DDBJ databases">
        <title>Genomic Encyclopedia of Type Strains, Phase IV (KMG-IV): sequencing the most valuable type-strain genomes for metagenomic binning, comparative biology and taxonomic classification.</title>
        <authorList>
            <person name="Goeker M."/>
        </authorList>
    </citation>
    <scope>NUCLEOTIDE SEQUENCE [LARGE SCALE GENOMIC DNA]</scope>
    <source>
        <strain evidence="8 9">DSM 16980</strain>
    </source>
</reference>
<dbReference type="Gene3D" id="3.30.590.10">
    <property type="entry name" value="Glutamine synthetase/guanido kinase, catalytic domain"/>
    <property type="match status" value="1"/>
</dbReference>
<dbReference type="EC" id="2.7.14.1" evidence="8"/>
<dbReference type="RefSeq" id="WP_196604955.1">
    <property type="nucleotide sequence ID" value="NZ_CP116940.1"/>
</dbReference>
<comment type="caution">
    <text evidence="8">The sequence shown here is derived from an EMBL/GenBank/DDBJ whole genome shotgun (WGS) entry which is preliminary data.</text>
</comment>
<evidence type="ECO:0000256" key="3">
    <source>
        <dbReference type="ARBA" id="ARBA00022777"/>
    </source>
</evidence>
<dbReference type="PROSITE" id="PS51510">
    <property type="entry name" value="PHOSPHAGEN_KINASE_C"/>
    <property type="match status" value="1"/>
</dbReference>
<proteinExistence type="inferred from homology"/>
<accession>A0ABT9Y6D6</accession>
<dbReference type="PROSITE" id="PS00112">
    <property type="entry name" value="PHOSPHAGEN_KINASE"/>
    <property type="match status" value="1"/>
</dbReference>
<dbReference type="GO" id="GO:1990424">
    <property type="term" value="F:protein arginine kinase activity"/>
    <property type="evidence" value="ECO:0007669"/>
    <property type="project" value="UniProtKB-EC"/>
</dbReference>
<keyword evidence="1 5" id="KW-0808">Transferase</keyword>
<dbReference type="InterPro" id="IPR022415">
    <property type="entry name" value="ATP-guanido_PTrfase_AS"/>
</dbReference>
<dbReference type="CDD" id="cd07930">
    <property type="entry name" value="bacterial_phosphagen_kinase"/>
    <property type="match status" value="1"/>
</dbReference>
<dbReference type="PANTHER" id="PTHR11547:SF38">
    <property type="entry name" value="ARGININE KINASE 1-RELATED"/>
    <property type="match status" value="1"/>
</dbReference>
<sequence length="360" mass="40306">MMLQNIFTDNNITWMDGKGTDSDIVLLSRIRLARNFKDLPFPNRASTEQLADARSRLLSVLDKISATTKTNYICLDMDKLTDLQKRVLVEKHLISGNFTKHSDSRSLIVNADSDISIMVNEDDHLRIQCMKSGLDLSDPMMTAFDTDNCIEEEYDIAFDDNMGYLTACPTNLGTGLRASVLLHLPGLAATNQIAKIINISPQLGLAVRGFYGSNAPGNLFQIANQLSLGFNEKELTENLSRAVQEIVSHEREARRALLAYAEDKVCDQAWRALGILKYARSLSERELLSLVSNVRIGIDEKIITSIDVDVFNKLIIAGRTNYLTNLQEKENMSQREIDKKRADIAREIISDSSSDKEVIS</sequence>
<keyword evidence="2 5" id="KW-0547">Nucleotide-binding</keyword>
<dbReference type="Pfam" id="PF00217">
    <property type="entry name" value="ATP-gua_Ptrans"/>
    <property type="match status" value="1"/>
</dbReference>
<dbReference type="Proteomes" id="UP001239167">
    <property type="component" value="Unassembled WGS sequence"/>
</dbReference>